<dbReference type="PANTHER" id="PTHR30487:SF0">
    <property type="entry name" value="PREPILIN LEADER PEPTIDASE_N-METHYLTRANSFERASE-RELATED"/>
    <property type="match status" value="1"/>
</dbReference>
<gene>
    <name evidence="10" type="ORF">IMC76_07445</name>
</gene>
<dbReference type="AlphaFoldDB" id="A0A7M1LKY8"/>
<feature type="domain" description="Prepilin peptidase A24 N-terminal" evidence="9">
    <location>
        <begin position="10"/>
        <end position="104"/>
    </location>
</feature>
<dbReference type="GO" id="GO:0004190">
    <property type="term" value="F:aspartic-type endopeptidase activity"/>
    <property type="evidence" value="ECO:0007669"/>
    <property type="project" value="InterPro"/>
</dbReference>
<dbReference type="GO" id="GO:0005886">
    <property type="term" value="C:plasma membrane"/>
    <property type="evidence" value="ECO:0007669"/>
    <property type="project" value="UniProtKB-SubCell"/>
</dbReference>
<evidence type="ECO:0000256" key="6">
    <source>
        <dbReference type="ARBA" id="ARBA00023136"/>
    </source>
</evidence>
<evidence type="ECO:0000313" key="10">
    <source>
        <dbReference type="EMBL" id="QOQ88185.1"/>
    </source>
</evidence>
<dbReference type="InterPro" id="IPR000045">
    <property type="entry name" value="Prepilin_IV_endopep_pep"/>
</dbReference>
<evidence type="ECO:0000313" key="11">
    <source>
        <dbReference type="Proteomes" id="UP000594749"/>
    </source>
</evidence>
<dbReference type="InterPro" id="IPR010627">
    <property type="entry name" value="Prepilin_pept_A24_N"/>
</dbReference>
<dbReference type="PANTHER" id="PTHR30487">
    <property type="entry name" value="TYPE 4 PREPILIN-LIKE PROTEINS LEADER PEPTIDE-PROCESSING ENZYME"/>
    <property type="match status" value="1"/>
</dbReference>
<evidence type="ECO:0000256" key="5">
    <source>
        <dbReference type="ARBA" id="ARBA00022989"/>
    </source>
</evidence>
<evidence type="ECO:0000256" key="2">
    <source>
        <dbReference type="ARBA" id="ARBA00005801"/>
    </source>
</evidence>
<comment type="subcellular location">
    <subcellularLocation>
        <location evidence="1">Cell membrane</location>
        <topology evidence="1">Multi-pass membrane protein</topology>
    </subcellularLocation>
</comment>
<reference evidence="10 11" key="1">
    <citation type="submission" date="2020-10" db="EMBL/GenBank/DDBJ databases">
        <title>Campylobacter and Helicobacter PacBio genomes.</title>
        <authorList>
            <person name="Lane C."/>
        </authorList>
    </citation>
    <scope>NUCLEOTIDE SEQUENCE [LARGE SCALE GENOMIC DNA]</scope>
    <source>
        <strain evidence="10 11">2016D-0077</strain>
    </source>
</reference>
<feature type="transmembrane region" description="Helical" evidence="7">
    <location>
        <begin position="237"/>
        <end position="253"/>
    </location>
</feature>
<evidence type="ECO:0000259" key="8">
    <source>
        <dbReference type="Pfam" id="PF01478"/>
    </source>
</evidence>
<keyword evidence="6 7" id="KW-0472">Membrane</keyword>
<dbReference type="Pfam" id="PF01478">
    <property type="entry name" value="Peptidase_A24"/>
    <property type="match status" value="1"/>
</dbReference>
<dbReference type="OrthoDB" id="9789291at2"/>
<evidence type="ECO:0000256" key="3">
    <source>
        <dbReference type="ARBA" id="ARBA00022475"/>
    </source>
</evidence>
<keyword evidence="3" id="KW-1003">Cell membrane</keyword>
<protein>
    <submittedName>
        <fullName evidence="10">Prepilin peptidase</fullName>
    </submittedName>
</protein>
<sequence length="266" mass="29490">MIFLASLYFVLGLCIASFSNVLIYRMPVIAIKKQKAKEGIDVGEIESISFPSSHCQNCLTPLKWYHNIPVFSWLFLGGKCAFCKSKISIQYPIIELLGGLFMLVGFFIEVGSFNYLELFKALIIGTLFIILLAMSIIDLRYTAAPDELLYTSVVLALLYSFSLKGITDALIIAGIFTLLALIVSLIKRRFAMGSADIFIFAAMGAVLGLNLAFIAIFIAAIVSLPAFFIAAQKDYELPFIPFLSFGLFVTYSLEMQILDILNQIYG</sequence>
<dbReference type="InterPro" id="IPR050882">
    <property type="entry name" value="Prepilin_peptidase/N-MTase"/>
</dbReference>
<accession>A0A7M1LKY8</accession>
<dbReference type="EMBL" id="CP063078">
    <property type="protein sequence ID" value="QOQ88185.1"/>
    <property type="molecule type" value="Genomic_DNA"/>
</dbReference>
<dbReference type="Pfam" id="PF06750">
    <property type="entry name" value="A24_N_bact"/>
    <property type="match status" value="1"/>
</dbReference>
<evidence type="ECO:0000256" key="4">
    <source>
        <dbReference type="ARBA" id="ARBA00022692"/>
    </source>
</evidence>
<dbReference type="Gene3D" id="1.20.120.1220">
    <property type="match status" value="1"/>
</dbReference>
<keyword evidence="5 7" id="KW-1133">Transmembrane helix</keyword>
<proteinExistence type="inferred from homology"/>
<comment type="similarity">
    <text evidence="2">Belongs to the peptidase A24 family.</text>
</comment>
<feature type="transmembrane region" description="Helical" evidence="7">
    <location>
        <begin position="169"/>
        <end position="186"/>
    </location>
</feature>
<keyword evidence="11" id="KW-1185">Reference proteome</keyword>
<feature type="domain" description="Prepilin type IV endopeptidase peptidase" evidence="8">
    <location>
        <begin position="127"/>
        <end position="224"/>
    </location>
</feature>
<feature type="transmembrane region" description="Helical" evidence="7">
    <location>
        <begin position="6"/>
        <end position="24"/>
    </location>
</feature>
<feature type="transmembrane region" description="Helical" evidence="7">
    <location>
        <begin position="121"/>
        <end position="141"/>
    </location>
</feature>
<dbReference type="RefSeq" id="WP_025803394.1">
    <property type="nucleotide sequence ID" value="NZ_CP053842.1"/>
</dbReference>
<dbReference type="GO" id="GO:0006465">
    <property type="term" value="P:signal peptide processing"/>
    <property type="evidence" value="ECO:0007669"/>
    <property type="project" value="TreeGrafter"/>
</dbReference>
<name>A0A7M1LKY8_9BACT</name>
<keyword evidence="4 7" id="KW-0812">Transmembrane</keyword>
<feature type="transmembrane region" description="Helical" evidence="7">
    <location>
        <begin position="198"/>
        <end position="231"/>
    </location>
</feature>
<organism evidence="10 11">
    <name type="scientific">Campylobacter corcagiensis</name>
    <dbReference type="NCBI Taxonomy" id="1448857"/>
    <lineage>
        <taxon>Bacteria</taxon>
        <taxon>Pseudomonadati</taxon>
        <taxon>Campylobacterota</taxon>
        <taxon>Epsilonproteobacteria</taxon>
        <taxon>Campylobacterales</taxon>
        <taxon>Campylobacteraceae</taxon>
        <taxon>Campylobacter</taxon>
    </lineage>
</organism>
<evidence type="ECO:0000256" key="1">
    <source>
        <dbReference type="ARBA" id="ARBA00004651"/>
    </source>
</evidence>
<evidence type="ECO:0000256" key="7">
    <source>
        <dbReference type="SAM" id="Phobius"/>
    </source>
</evidence>
<feature type="transmembrane region" description="Helical" evidence="7">
    <location>
        <begin position="93"/>
        <end position="115"/>
    </location>
</feature>
<dbReference type="Proteomes" id="UP000594749">
    <property type="component" value="Chromosome"/>
</dbReference>
<evidence type="ECO:0000259" key="9">
    <source>
        <dbReference type="Pfam" id="PF06750"/>
    </source>
</evidence>